<organism evidence="3 4">
    <name type="scientific">Anaerosalibacter bizertensis</name>
    <dbReference type="NCBI Taxonomy" id="932217"/>
    <lineage>
        <taxon>Bacteria</taxon>
        <taxon>Bacillati</taxon>
        <taxon>Bacillota</taxon>
        <taxon>Tissierellia</taxon>
        <taxon>Tissierellales</taxon>
        <taxon>Sporanaerobacteraceae</taxon>
        <taxon>Anaerosalibacter</taxon>
    </lineage>
</organism>
<dbReference type="EMBL" id="VULR01000004">
    <property type="protein sequence ID" value="MSS42857.1"/>
    <property type="molecule type" value="Genomic_DNA"/>
</dbReference>
<evidence type="ECO:0000256" key="1">
    <source>
        <dbReference type="SAM" id="MobiDB-lite"/>
    </source>
</evidence>
<name>A0A844FFR8_9FIRM</name>
<dbReference type="OrthoDB" id="1704601at2"/>
<feature type="region of interest" description="Disordered" evidence="1">
    <location>
        <begin position="201"/>
        <end position="223"/>
    </location>
</feature>
<dbReference type="Gene3D" id="3.30.70.60">
    <property type="match status" value="1"/>
</dbReference>
<dbReference type="RefSeq" id="WP_154483409.1">
    <property type="nucleotide sequence ID" value="NZ_JAHLOA010000004.1"/>
</dbReference>
<dbReference type="Proteomes" id="UP001108123">
    <property type="component" value="Unassembled WGS sequence"/>
</dbReference>
<keyword evidence="5" id="KW-1185">Reference proteome</keyword>
<comment type="caution">
    <text evidence="3">The sequence shown here is derived from an EMBL/GenBank/DDBJ whole genome shotgun (WGS) entry which is preliminary data.</text>
</comment>
<evidence type="ECO:0000313" key="4">
    <source>
        <dbReference type="Proteomes" id="UP000462760"/>
    </source>
</evidence>
<dbReference type="Proteomes" id="UP000462760">
    <property type="component" value="Unassembled WGS sequence"/>
</dbReference>
<dbReference type="InterPro" id="IPR014717">
    <property type="entry name" value="Transl_elong_EF1B/ribsomal_bS6"/>
</dbReference>
<evidence type="ECO:0000313" key="5">
    <source>
        <dbReference type="Proteomes" id="UP001108123"/>
    </source>
</evidence>
<evidence type="ECO:0000313" key="2">
    <source>
        <dbReference type="EMBL" id="MCG4564215.1"/>
    </source>
</evidence>
<feature type="compositionally biased region" description="Basic and acidic residues" evidence="1">
    <location>
        <begin position="250"/>
        <end position="301"/>
    </location>
</feature>
<reference evidence="2" key="2">
    <citation type="submission" date="2022-01" db="EMBL/GenBank/DDBJ databases">
        <title>Collection of gut derived symbiotic bacterial strains cultured from healthy donors.</title>
        <authorList>
            <person name="Lin H."/>
            <person name="Kohout C."/>
            <person name="Waligurski E."/>
            <person name="Pamer E.G."/>
        </authorList>
    </citation>
    <scope>NUCLEOTIDE SEQUENCE</scope>
    <source>
        <strain evidence="2">MSK.14.39</strain>
    </source>
</reference>
<evidence type="ECO:0000313" key="3">
    <source>
        <dbReference type="EMBL" id="MSS42857.1"/>
    </source>
</evidence>
<reference evidence="3 4" key="1">
    <citation type="submission" date="2019-08" db="EMBL/GenBank/DDBJ databases">
        <title>In-depth cultivation of the pig gut microbiome towards novel bacterial diversity and tailored functional studies.</title>
        <authorList>
            <person name="Wylensek D."/>
            <person name="Hitch T.C.A."/>
            <person name="Clavel T."/>
        </authorList>
    </citation>
    <scope>NUCLEOTIDE SEQUENCE [LARGE SCALE GENOMIC DNA]</scope>
    <source>
        <strain evidence="3 4">Med78-601-WT-4W-RMD-3</strain>
    </source>
</reference>
<feature type="compositionally biased region" description="Acidic residues" evidence="1">
    <location>
        <begin position="212"/>
        <end position="223"/>
    </location>
</feature>
<proteinExistence type="predicted"/>
<sequence>MKKKMRLNKREKDLLILLGIIITFCFFQRKIFPHQKQEILKLEEQKLKYEKEIINMLNILDEKEKIKANSIRMNREKDRAGLQYFSKLEQSQIIYLLDSILNECKLKILDINFSQPEIEELTNNIFYKTMNLSISYKGSYEELLECLNKIRNSPKKFLITNLTINREDKEILIGEIGLKVYSMENIFDEKDNISVMNADLNPDRKSPFDSLQEFDDNKDENIEDGLDNIINKEAYTDEDTINFDNYKTNNTDRNEIIQRNDLPERRNEVSDDKSKKDNGKNKEKPKKEEKPSKTKEESKEKNNLYLDFSNKDIKVDSPKSDVGFWLYSHNISTIKLKLSFIDQEKKKAYIEKSCVVSENGWSYLEVEVLESIFSYPLKLDKMYFECESNDKNFSFIFIDDINIQMKD</sequence>
<dbReference type="EMBL" id="JAKNID010000004">
    <property type="protein sequence ID" value="MCG4564215.1"/>
    <property type="molecule type" value="Genomic_DNA"/>
</dbReference>
<feature type="region of interest" description="Disordered" evidence="1">
    <location>
        <begin position="243"/>
        <end position="301"/>
    </location>
</feature>
<dbReference type="AlphaFoldDB" id="A0A844FFR8"/>
<accession>A0A844FFR8</accession>
<protein>
    <submittedName>
        <fullName evidence="3">Uncharacterized protein</fullName>
    </submittedName>
</protein>
<gene>
    <name evidence="3" type="ORF">FYJ27_03795</name>
    <name evidence="2" type="ORF">L0P62_02030</name>
</gene>